<keyword evidence="13" id="KW-1185">Reference proteome</keyword>
<evidence type="ECO:0000256" key="1">
    <source>
        <dbReference type="ARBA" id="ARBA00000877"/>
    </source>
</evidence>
<dbReference type="Pfam" id="PF02457">
    <property type="entry name" value="DAC"/>
    <property type="match status" value="1"/>
</dbReference>
<dbReference type="GO" id="GO:0106408">
    <property type="term" value="F:diadenylate cyclase activity"/>
    <property type="evidence" value="ECO:0007669"/>
    <property type="project" value="UniProtKB-EC"/>
</dbReference>
<comment type="similarity">
    <text evidence="10">Belongs to the adenylate cyclase family. DacA/CdaA subfamily.</text>
</comment>
<name>A0A1H7ZEW2_9FIRM</name>
<accession>A0A1H7ZEW2</accession>
<reference evidence="12 13" key="1">
    <citation type="submission" date="2016-10" db="EMBL/GenBank/DDBJ databases">
        <authorList>
            <person name="de Groot N.N."/>
        </authorList>
    </citation>
    <scope>NUCLEOTIDE SEQUENCE [LARGE SCALE GENOMIC DNA]</scope>
    <source>
        <strain evidence="12 13">CGMCC 1.5070</strain>
    </source>
</reference>
<dbReference type="PANTHER" id="PTHR34185:SF1">
    <property type="entry name" value="DIADENYLATE CYCLASE"/>
    <property type="match status" value="1"/>
</dbReference>
<evidence type="ECO:0000256" key="6">
    <source>
        <dbReference type="ARBA" id="ARBA00022741"/>
    </source>
</evidence>
<comment type="function">
    <text evidence="10">Catalyzes the condensation of 2 ATP molecules into cyclic di-AMP (c-di-AMP), a second messenger used to regulate differing processes in different bacteria.</text>
</comment>
<dbReference type="InterPro" id="IPR034701">
    <property type="entry name" value="CdaA"/>
</dbReference>
<evidence type="ECO:0000313" key="12">
    <source>
        <dbReference type="EMBL" id="SEM56059.1"/>
    </source>
</evidence>
<evidence type="ECO:0000256" key="4">
    <source>
        <dbReference type="ARBA" id="ARBA00022692"/>
    </source>
</evidence>
<dbReference type="AlphaFoldDB" id="A0A1H7ZEW2"/>
<dbReference type="Proteomes" id="UP000199158">
    <property type="component" value="Unassembled WGS sequence"/>
</dbReference>
<dbReference type="Pfam" id="PF19293">
    <property type="entry name" value="CdaA_N"/>
    <property type="match status" value="1"/>
</dbReference>
<evidence type="ECO:0000256" key="9">
    <source>
        <dbReference type="ARBA" id="ARBA00023136"/>
    </source>
</evidence>
<dbReference type="PROSITE" id="PS51794">
    <property type="entry name" value="DAC"/>
    <property type="match status" value="1"/>
</dbReference>
<dbReference type="OrthoDB" id="9807385at2"/>
<keyword evidence="6 10" id="KW-0547">Nucleotide-binding</keyword>
<evidence type="ECO:0000256" key="2">
    <source>
        <dbReference type="ARBA" id="ARBA00022475"/>
    </source>
</evidence>
<evidence type="ECO:0000256" key="7">
    <source>
        <dbReference type="ARBA" id="ARBA00022840"/>
    </source>
</evidence>
<keyword evidence="2 10" id="KW-1003">Cell membrane</keyword>
<evidence type="ECO:0000259" key="11">
    <source>
        <dbReference type="PROSITE" id="PS51794"/>
    </source>
</evidence>
<feature type="transmembrane region" description="Helical" evidence="10">
    <location>
        <begin position="48"/>
        <end position="65"/>
    </location>
</feature>
<dbReference type="InterPro" id="IPR050338">
    <property type="entry name" value="DisA"/>
</dbReference>
<proteinExistence type="inferred from homology"/>
<dbReference type="NCBIfam" id="TIGR00159">
    <property type="entry name" value="diadenylate cyclase CdaA"/>
    <property type="match status" value="1"/>
</dbReference>
<dbReference type="FunFam" id="3.40.1700.10:FF:000002">
    <property type="entry name" value="Diadenylate cyclase"/>
    <property type="match status" value="1"/>
</dbReference>
<organism evidence="12 13">
    <name type="scientific">Hydrogenoanaerobacterium saccharovorans</name>
    <dbReference type="NCBI Taxonomy" id="474960"/>
    <lineage>
        <taxon>Bacteria</taxon>
        <taxon>Bacillati</taxon>
        <taxon>Bacillota</taxon>
        <taxon>Clostridia</taxon>
        <taxon>Eubacteriales</taxon>
        <taxon>Oscillospiraceae</taxon>
        <taxon>Hydrogenoanaerobacterium</taxon>
    </lineage>
</organism>
<dbReference type="EC" id="2.7.7.85" evidence="10"/>
<dbReference type="SUPFAM" id="SSF143597">
    <property type="entry name" value="YojJ-like"/>
    <property type="match status" value="1"/>
</dbReference>
<dbReference type="GO" id="GO:0005524">
    <property type="term" value="F:ATP binding"/>
    <property type="evidence" value="ECO:0007669"/>
    <property type="project" value="UniProtKB-UniRule"/>
</dbReference>
<dbReference type="PANTHER" id="PTHR34185">
    <property type="entry name" value="DIADENYLATE CYCLASE"/>
    <property type="match status" value="1"/>
</dbReference>
<evidence type="ECO:0000256" key="10">
    <source>
        <dbReference type="HAMAP-Rule" id="MF_01499"/>
    </source>
</evidence>
<comment type="caution">
    <text evidence="10">Lacks conserved residue(s) required for the propagation of feature annotation.</text>
</comment>
<keyword evidence="9 10" id="KW-0472">Membrane</keyword>
<dbReference type="InterPro" id="IPR045585">
    <property type="entry name" value="CdaA_N"/>
</dbReference>
<gene>
    <name evidence="10" type="primary">dacA</name>
    <name evidence="12" type="ORF">SAMN05216180_0579</name>
</gene>
<feature type="transmembrane region" description="Helical" evidence="10">
    <location>
        <begin position="17"/>
        <end position="36"/>
    </location>
</feature>
<keyword evidence="7 10" id="KW-0067">ATP-binding</keyword>
<dbReference type="GO" id="GO:0004016">
    <property type="term" value="F:adenylate cyclase activity"/>
    <property type="evidence" value="ECO:0007669"/>
    <property type="project" value="UniProtKB-UniRule"/>
</dbReference>
<dbReference type="PIRSF" id="PIRSF004793">
    <property type="entry name" value="UCP004793"/>
    <property type="match status" value="1"/>
</dbReference>
<evidence type="ECO:0000256" key="3">
    <source>
        <dbReference type="ARBA" id="ARBA00022679"/>
    </source>
</evidence>
<comment type="subunit">
    <text evidence="10">Probably a homodimer.</text>
</comment>
<keyword evidence="3 10" id="KW-0808">Transferase</keyword>
<feature type="domain" description="DAC" evidence="11">
    <location>
        <begin position="90"/>
        <end position="257"/>
    </location>
</feature>
<keyword evidence="5 10" id="KW-0548">Nucleotidyltransferase</keyword>
<dbReference type="InterPro" id="IPR003390">
    <property type="entry name" value="DNA_integrity_scan_DisA_N"/>
</dbReference>
<protein>
    <recommendedName>
        <fullName evidence="10">Diadenylate cyclase</fullName>
        <shortName evidence="10">DAC</shortName>
        <ecNumber evidence="10">2.7.7.85</ecNumber>
    </recommendedName>
    <alternativeName>
        <fullName evidence="10">Cyclic-di-AMP synthase</fullName>
        <shortName evidence="10">c-di-AMP synthase</shortName>
    </alternativeName>
</protein>
<keyword evidence="4 10" id="KW-0812">Transmembrane</keyword>
<dbReference type="STRING" id="474960.SAMN05216180_0579"/>
<dbReference type="Gene3D" id="3.40.1700.10">
    <property type="entry name" value="DNA integrity scanning protein, DisA, N-terminal domain"/>
    <property type="match status" value="1"/>
</dbReference>
<evidence type="ECO:0000256" key="8">
    <source>
        <dbReference type="ARBA" id="ARBA00022989"/>
    </source>
</evidence>
<dbReference type="InterPro" id="IPR014046">
    <property type="entry name" value="C-di-AMP_synthase"/>
</dbReference>
<comment type="catalytic activity">
    <reaction evidence="1 10">
        <text>2 ATP = 3',3'-c-di-AMP + 2 diphosphate</text>
        <dbReference type="Rhea" id="RHEA:35655"/>
        <dbReference type="ChEBI" id="CHEBI:30616"/>
        <dbReference type="ChEBI" id="CHEBI:33019"/>
        <dbReference type="ChEBI" id="CHEBI:71500"/>
        <dbReference type="EC" id="2.7.7.85"/>
    </reaction>
</comment>
<dbReference type="GO" id="GO:0006171">
    <property type="term" value="P:cAMP biosynthetic process"/>
    <property type="evidence" value="ECO:0007669"/>
    <property type="project" value="InterPro"/>
</dbReference>
<dbReference type="RefSeq" id="WP_092751447.1">
    <property type="nucleotide sequence ID" value="NZ_FOCG01000001.1"/>
</dbReference>
<sequence length="289" mass="32162">MEILDKFWVQFASSVKAIGFTDVIDMLFVAYLIYKLAHLMKETRAAQLVKGLVVYIAAFLIAMVAEMKTVQFIMKYLLDNALIVLVVIFQPELRRALEQVGRSKLPIGLFSSHAISEEAVKQQWQTAISSICEAASSLSRTQTGALMVIEQQTKLGDIIKTGTIIDSDPSMELIGNVFFPNSPLHDGAMIIRAGRLYAAGCFLPLSTNYEISKQLGTRHRAALGMSENSDAIIIVVSEETGFISIARNGTLEINLSIDRLRKTLEESILKEDKDEKGEKKPGFWKVMNR</sequence>
<evidence type="ECO:0000256" key="5">
    <source>
        <dbReference type="ARBA" id="ARBA00022695"/>
    </source>
</evidence>
<keyword evidence="8 10" id="KW-1133">Transmembrane helix</keyword>
<dbReference type="EMBL" id="FOCG01000001">
    <property type="protein sequence ID" value="SEM56059.1"/>
    <property type="molecule type" value="Genomic_DNA"/>
</dbReference>
<evidence type="ECO:0000313" key="13">
    <source>
        <dbReference type="Proteomes" id="UP000199158"/>
    </source>
</evidence>
<dbReference type="HAMAP" id="MF_01499">
    <property type="entry name" value="DacA"/>
    <property type="match status" value="1"/>
</dbReference>
<dbReference type="InterPro" id="IPR036888">
    <property type="entry name" value="DNA_integrity_DisA_N_sf"/>
</dbReference>